<dbReference type="EMBL" id="JAPZBR010000001">
    <property type="protein sequence ID" value="KAJ5366180.1"/>
    <property type="molecule type" value="Genomic_DNA"/>
</dbReference>
<dbReference type="Proteomes" id="UP001148299">
    <property type="component" value="Unassembled WGS sequence"/>
</dbReference>
<protein>
    <submittedName>
        <fullName evidence="1">Uncharacterized protein</fullName>
    </submittedName>
</protein>
<reference evidence="1" key="1">
    <citation type="submission" date="2022-12" db="EMBL/GenBank/DDBJ databases">
        <authorList>
            <person name="Petersen C."/>
        </authorList>
    </citation>
    <scope>NUCLEOTIDE SEQUENCE</scope>
    <source>
        <strain evidence="1">IBT 35675</strain>
    </source>
</reference>
<comment type="caution">
    <text evidence="1">The sequence shown here is derived from an EMBL/GenBank/DDBJ whole genome shotgun (WGS) entry which is preliminary data.</text>
</comment>
<proteinExistence type="predicted"/>
<organism evidence="1 2">
    <name type="scientific">Penicillium brevicompactum</name>
    <dbReference type="NCBI Taxonomy" id="5074"/>
    <lineage>
        <taxon>Eukaryota</taxon>
        <taxon>Fungi</taxon>
        <taxon>Dikarya</taxon>
        <taxon>Ascomycota</taxon>
        <taxon>Pezizomycotina</taxon>
        <taxon>Eurotiomycetes</taxon>
        <taxon>Eurotiomycetidae</taxon>
        <taxon>Eurotiales</taxon>
        <taxon>Aspergillaceae</taxon>
        <taxon>Penicillium</taxon>
    </lineage>
</organism>
<dbReference type="AlphaFoldDB" id="A0A9W9RV45"/>
<name>A0A9W9RV45_PENBR</name>
<sequence length="192" mass="22717">MDSSYEEEIVQDDDCQYDSSLDSGEEKIRLRHFYPSRQKLLFVRELLRSYQAMLDGDNSFARMFNLPLMSDVLAERITRLFSESRPKVLEACNHDINWVDVIRECLVEVKRHDNGMYQYYLPKRKALVEMSEFDHCLVLSGIPRQLVHPKSHPSDVQAERSTLELLAKEISSWNDIILNRKYIVWLVVWHPQ</sequence>
<evidence type="ECO:0000313" key="2">
    <source>
        <dbReference type="Proteomes" id="UP001148299"/>
    </source>
</evidence>
<evidence type="ECO:0000313" key="1">
    <source>
        <dbReference type="EMBL" id="KAJ5366180.1"/>
    </source>
</evidence>
<keyword evidence="2" id="KW-1185">Reference proteome</keyword>
<gene>
    <name evidence="1" type="ORF">N7541_000121</name>
</gene>
<reference evidence="1" key="2">
    <citation type="journal article" date="2023" name="IMA Fungus">
        <title>Comparative genomic study of the Penicillium genus elucidates a diverse pangenome and 15 lateral gene transfer events.</title>
        <authorList>
            <person name="Petersen C."/>
            <person name="Sorensen T."/>
            <person name="Nielsen M.R."/>
            <person name="Sondergaard T.E."/>
            <person name="Sorensen J.L."/>
            <person name="Fitzpatrick D.A."/>
            <person name="Frisvad J.C."/>
            <person name="Nielsen K.L."/>
        </authorList>
    </citation>
    <scope>NUCLEOTIDE SEQUENCE</scope>
    <source>
        <strain evidence="1">IBT 35675</strain>
    </source>
</reference>
<accession>A0A9W9RV45</accession>